<evidence type="ECO:0000256" key="7">
    <source>
        <dbReference type="ARBA" id="ARBA00022833"/>
    </source>
</evidence>
<keyword evidence="7" id="KW-0862">Zinc</keyword>
<dbReference type="GO" id="GO:0043488">
    <property type="term" value="P:regulation of mRNA stability"/>
    <property type="evidence" value="ECO:0007669"/>
    <property type="project" value="InterPro"/>
</dbReference>
<evidence type="ECO:0000256" key="1">
    <source>
        <dbReference type="ARBA" id="ARBA00004123"/>
    </source>
</evidence>
<comment type="similarity">
    <text evidence="2">Belongs to the ZC3H14 family.</text>
</comment>
<evidence type="ECO:0000256" key="9">
    <source>
        <dbReference type="SAM" id="MobiDB-lite"/>
    </source>
</evidence>
<dbReference type="GO" id="GO:0008143">
    <property type="term" value="F:poly(A) binding"/>
    <property type="evidence" value="ECO:0007669"/>
    <property type="project" value="InterPro"/>
</dbReference>
<dbReference type="GO" id="GO:0005634">
    <property type="term" value="C:nucleus"/>
    <property type="evidence" value="ECO:0007669"/>
    <property type="project" value="UniProtKB-SubCell"/>
</dbReference>
<evidence type="ECO:0000256" key="3">
    <source>
        <dbReference type="ARBA" id="ARBA00015071"/>
    </source>
</evidence>
<proteinExistence type="inferred from homology"/>
<keyword evidence="8" id="KW-0539">Nucleus</keyword>
<evidence type="ECO:0000256" key="4">
    <source>
        <dbReference type="ARBA" id="ARBA00022723"/>
    </source>
</evidence>
<dbReference type="Gene3D" id="1.20.1390.10">
    <property type="entry name" value="PWI domain"/>
    <property type="match status" value="1"/>
</dbReference>
<dbReference type="GO" id="GO:0008270">
    <property type="term" value="F:zinc ion binding"/>
    <property type="evidence" value="ECO:0007669"/>
    <property type="project" value="UniProtKB-KW"/>
</dbReference>
<evidence type="ECO:0000256" key="5">
    <source>
        <dbReference type="ARBA" id="ARBA00022737"/>
    </source>
</evidence>
<feature type="region of interest" description="Disordered" evidence="9">
    <location>
        <begin position="176"/>
        <end position="230"/>
    </location>
</feature>
<reference evidence="10" key="2">
    <citation type="submission" date="2020-05" db="UniProtKB">
        <authorList>
            <consortium name="EnsemblMetazoa"/>
        </authorList>
    </citation>
    <scope>IDENTIFICATION</scope>
    <source>
        <strain evidence="10">Indian</strain>
    </source>
</reference>
<comment type="subcellular location">
    <subcellularLocation>
        <location evidence="1">Nucleus</location>
    </subcellularLocation>
</comment>
<keyword evidence="4" id="KW-0479">Metal-binding</keyword>
<protein>
    <recommendedName>
        <fullName evidence="3">Zinc finger CCCH domain-containing protein 14</fullName>
    </recommendedName>
</protein>
<dbReference type="EnsemblMetazoa" id="ASTEI00757-RA">
    <property type="protein sequence ID" value="ASTEI00757-PA"/>
    <property type="gene ID" value="ASTEI00757"/>
</dbReference>
<dbReference type="VEuPathDB" id="VectorBase:ASTE011421"/>
<dbReference type="VEuPathDB" id="VectorBase:ASTEI20_042522"/>
<evidence type="ECO:0000256" key="8">
    <source>
        <dbReference type="ARBA" id="ARBA00023242"/>
    </source>
</evidence>
<evidence type="ECO:0000313" key="10">
    <source>
        <dbReference type="EnsemblMetazoa" id="ASTEI00757-PA"/>
    </source>
</evidence>
<evidence type="ECO:0000256" key="6">
    <source>
        <dbReference type="ARBA" id="ARBA00022771"/>
    </source>
</evidence>
<keyword evidence="11" id="KW-1185">Reference proteome</keyword>
<sequence length="299" mass="32544">MDTLGTEIGQKMRSAVKAKLIELGTGSATGYIDDELPDYVMIMVANKRSRQQMVDDLSLFLGAQTEIFVNWLHQVLQKLQEVTLPASAAAAASASTKSKEPTKRKSSEVEDKKKDKKRKDKKTKRRDRSTDGEEAADASGRMSGTEDNTPPRPAVVLPATSITEVFAHQYIEKAKKSLETDGLPVAKKSSGERSESQDRSKQTKSKTPPAATSKEPSNSGLPSIADLASASVVQKHHKELCELKEIEERISAAKRHLRSLGTDISDEDSEDLLLLKANEDDLISTAGPVEGSNGSAKRR</sequence>
<dbReference type="VEuPathDB" id="VectorBase:ASTEI00757"/>
<dbReference type="Proteomes" id="UP000076408">
    <property type="component" value="Unassembled WGS sequence"/>
</dbReference>
<evidence type="ECO:0000256" key="2">
    <source>
        <dbReference type="ARBA" id="ARBA00008423"/>
    </source>
</evidence>
<reference evidence="11" key="1">
    <citation type="journal article" date="2014" name="Genome Biol.">
        <title>Genome analysis of a major urban malaria vector mosquito, Anopheles stephensi.</title>
        <authorList>
            <person name="Jiang X."/>
            <person name="Peery A."/>
            <person name="Hall A.B."/>
            <person name="Sharma A."/>
            <person name="Chen X.G."/>
            <person name="Waterhouse R.M."/>
            <person name="Komissarov A."/>
            <person name="Riehle M.M."/>
            <person name="Shouche Y."/>
            <person name="Sharakhova M.V."/>
            <person name="Lawson D."/>
            <person name="Pakpour N."/>
            <person name="Arensburger P."/>
            <person name="Davidson V.L."/>
            <person name="Eiglmeier K."/>
            <person name="Emrich S."/>
            <person name="George P."/>
            <person name="Kennedy R.C."/>
            <person name="Mane S.P."/>
            <person name="Maslen G."/>
            <person name="Oringanje C."/>
            <person name="Qi Y."/>
            <person name="Settlage R."/>
            <person name="Tojo M."/>
            <person name="Tubio J.M."/>
            <person name="Unger M.F."/>
            <person name="Wang B."/>
            <person name="Vernick K.D."/>
            <person name="Ribeiro J.M."/>
            <person name="James A.A."/>
            <person name="Michel K."/>
            <person name="Riehle M.A."/>
            <person name="Luckhart S."/>
            <person name="Sharakhov I.V."/>
            <person name="Tu Z."/>
        </authorList>
    </citation>
    <scope>NUCLEOTIDE SEQUENCE [LARGE SCALE GENOMIC DNA]</scope>
    <source>
        <strain evidence="11">Indian</strain>
    </source>
</reference>
<name>A0A182XX21_ANOST</name>
<organism evidence="10 11">
    <name type="scientific">Anopheles stephensi</name>
    <name type="common">Indo-Pakistan malaria mosquito</name>
    <dbReference type="NCBI Taxonomy" id="30069"/>
    <lineage>
        <taxon>Eukaryota</taxon>
        <taxon>Metazoa</taxon>
        <taxon>Ecdysozoa</taxon>
        <taxon>Arthropoda</taxon>
        <taxon>Hexapoda</taxon>
        <taxon>Insecta</taxon>
        <taxon>Pterygota</taxon>
        <taxon>Neoptera</taxon>
        <taxon>Endopterygota</taxon>
        <taxon>Diptera</taxon>
        <taxon>Nematocera</taxon>
        <taxon>Culicoidea</taxon>
        <taxon>Culicidae</taxon>
        <taxon>Anophelinae</taxon>
        <taxon>Anopheles</taxon>
    </lineage>
</organism>
<evidence type="ECO:0000313" key="11">
    <source>
        <dbReference type="Proteomes" id="UP000076408"/>
    </source>
</evidence>
<dbReference type="InterPro" id="IPR040366">
    <property type="entry name" value="Nab2/ZC3H14"/>
</dbReference>
<keyword evidence="5" id="KW-0677">Repeat</keyword>
<feature type="region of interest" description="Disordered" evidence="9">
    <location>
        <begin position="91"/>
        <end position="155"/>
    </location>
</feature>
<feature type="compositionally biased region" description="Basic residues" evidence="9">
    <location>
        <begin position="114"/>
        <end position="127"/>
    </location>
</feature>
<dbReference type="AlphaFoldDB" id="A0A182XX21"/>
<dbReference type="STRING" id="30069.A0A182XX21"/>
<feature type="compositionally biased region" description="Basic and acidic residues" evidence="9">
    <location>
        <begin position="97"/>
        <end position="113"/>
    </location>
</feature>
<keyword evidence="6" id="KW-0863">Zinc-finger</keyword>
<dbReference type="GO" id="GO:0005737">
    <property type="term" value="C:cytoplasm"/>
    <property type="evidence" value="ECO:0007669"/>
    <property type="project" value="TreeGrafter"/>
</dbReference>
<feature type="compositionally biased region" description="Basic and acidic residues" evidence="9">
    <location>
        <begin position="189"/>
        <end position="201"/>
    </location>
</feature>
<dbReference type="PANTHER" id="PTHR14738">
    <property type="entry name" value="ZINC FINGER CCCH DOMAIN-CONTAINING PROTEIN 14"/>
    <property type="match status" value="1"/>
</dbReference>
<dbReference type="PANTHER" id="PTHR14738:SF29">
    <property type="entry name" value="ZINC FINGER CCCH DOMAIN-CONTAINING PROTEIN 14"/>
    <property type="match status" value="1"/>
</dbReference>
<accession>A0A182XX21</accession>